<organism evidence="1 2">
    <name type="scientific">Colocasia esculenta</name>
    <name type="common">Wild taro</name>
    <name type="synonym">Arum esculentum</name>
    <dbReference type="NCBI Taxonomy" id="4460"/>
    <lineage>
        <taxon>Eukaryota</taxon>
        <taxon>Viridiplantae</taxon>
        <taxon>Streptophyta</taxon>
        <taxon>Embryophyta</taxon>
        <taxon>Tracheophyta</taxon>
        <taxon>Spermatophyta</taxon>
        <taxon>Magnoliopsida</taxon>
        <taxon>Liliopsida</taxon>
        <taxon>Araceae</taxon>
        <taxon>Aroideae</taxon>
        <taxon>Colocasieae</taxon>
        <taxon>Colocasia</taxon>
    </lineage>
</organism>
<comment type="caution">
    <text evidence="1">The sequence shown here is derived from an EMBL/GenBank/DDBJ whole genome shotgun (WGS) entry which is preliminary data.</text>
</comment>
<dbReference type="Proteomes" id="UP000652761">
    <property type="component" value="Unassembled WGS sequence"/>
</dbReference>
<accession>A0A843TNZ7</accession>
<name>A0A843TNZ7_COLES</name>
<keyword evidence="2" id="KW-1185">Reference proteome</keyword>
<proteinExistence type="predicted"/>
<evidence type="ECO:0000313" key="2">
    <source>
        <dbReference type="Proteomes" id="UP000652761"/>
    </source>
</evidence>
<reference evidence="1" key="1">
    <citation type="submission" date="2017-07" db="EMBL/GenBank/DDBJ databases">
        <title>Taro Niue Genome Assembly and Annotation.</title>
        <authorList>
            <person name="Atibalentja N."/>
            <person name="Keating K."/>
            <person name="Fields C.J."/>
        </authorList>
    </citation>
    <scope>NUCLEOTIDE SEQUENCE</scope>
    <source>
        <strain evidence="1">Niue_2</strain>
        <tissue evidence="1">Leaf</tissue>
    </source>
</reference>
<dbReference type="AlphaFoldDB" id="A0A843TNZ7"/>
<sequence>MRVTTGSTENATWACTDRNSLVSSGRQVATGHMRVATGLCLCRDGPENAAYQAVAFLGTSPEFEREKD</sequence>
<evidence type="ECO:0000313" key="1">
    <source>
        <dbReference type="EMBL" id="MQL71926.1"/>
    </source>
</evidence>
<protein>
    <submittedName>
        <fullName evidence="1">Uncharacterized protein</fullName>
    </submittedName>
</protein>
<dbReference type="EMBL" id="NMUH01000113">
    <property type="protein sequence ID" value="MQL71926.1"/>
    <property type="molecule type" value="Genomic_DNA"/>
</dbReference>
<gene>
    <name evidence="1" type="ORF">Taro_004238</name>
</gene>